<dbReference type="PANTHER" id="PTHR42735:SF6">
    <property type="entry name" value="SPHINGOSINE-1-PHOSPHATE LYASE 1"/>
    <property type="match status" value="1"/>
</dbReference>
<dbReference type="EMBL" id="JADGKB010000057">
    <property type="protein sequence ID" value="KAJ3256000.1"/>
    <property type="molecule type" value="Genomic_DNA"/>
</dbReference>
<dbReference type="InterPro" id="IPR015424">
    <property type="entry name" value="PyrdxlP-dep_Trfase"/>
</dbReference>
<feature type="modified residue" description="N6-(pyridoxal phosphate)lysine" evidence="16">
    <location>
        <position position="347"/>
    </location>
</feature>
<evidence type="ECO:0000256" key="6">
    <source>
        <dbReference type="ARBA" id="ARBA00022824"/>
    </source>
</evidence>
<keyword evidence="7 16" id="KW-0663">Pyridoxal phosphate</keyword>
<dbReference type="GO" id="GO:0030170">
    <property type="term" value="F:pyridoxal phosphate binding"/>
    <property type="evidence" value="ECO:0007669"/>
    <property type="project" value="InterPro"/>
</dbReference>
<evidence type="ECO:0000256" key="3">
    <source>
        <dbReference type="ARBA" id="ARBA00004760"/>
    </source>
</evidence>
<keyword evidence="12 17" id="KW-0456">Lyase</keyword>
<dbReference type="InterPro" id="IPR002129">
    <property type="entry name" value="PyrdxlP-dep_de-COase"/>
</dbReference>
<dbReference type="EC" id="4.1.2.27" evidence="14"/>
<organism evidence="18 19">
    <name type="scientific">Boothiomyces macroporosus</name>
    <dbReference type="NCBI Taxonomy" id="261099"/>
    <lineage>
        <taxon>Eukaryota</taxon>
        <taxon>Fungi</taxon>
        <taxon>Fungi incertae sedis</taxon>
        <taxon>Chytridiomycota</taxon>
        <taxon>Chytridiomycota incertae sedis</taxon>
        <taxon>Chytridiomycetes</taxon>
        <taxon>Rhizophydiales</taxon>
        <taxon>Terramycetaceae</taxon>
        <taxon>Boothiomyces</taxon>
    </lineage>
</organism>
<evidence type="ECO:0000256" key="2">
    <source>
        <dbReference type="ARBA" id="ARBA00004389"/>
    </source>
</evidence>
<keyword evidence="9" id="KW-1133">Transmembrane helix</keyword>
<sequence>MDLISESSVLGLLLNKPAVQKLKNIIFLYFVVKVAAASFKKIKLYGLQGAVSLYIGSITQSIIKLARKTVPGADAAVQKEVAKSVASIHKGMCLEIPDCPKFPTLPKSGLETKQIIKLLDQHANFGEVDWKDGKVSGAVYHGGNELSSLINSAYGKFTVSNPLHPEVFPGVRKMESEIVSMVLAMYNGSEKTGHCGSMTSGGSESIMMSMKAHRDWAFDVKGITEPEIVVPVSVHAAFDKGAQYFGIKIIHIPVDPKTGKVVIEKVARAINGNTIMLAGSTPSFPHGAIDDIPALAELALKHNIGLHVDSCLGGFLVPFMEDAGYKLPFHTDFRVKGVTAISCDTHKYGFAPKGSSVVMYNSTSLRKYQYFVQPNWPGGVYGSPTMAGSRPGALSAGCWASLVYFGWNGYVESTRTIIKTARAIKSGIQGIPELEVVGDPLLSVVAFSAKAPMKTYAVADLLSKKHYHLNVLQFPPSIHIACTMLTPQLVDTLIKDLRDIVELLKRDPEAGNGEVAAIYGTAASVPDRTIIGDVVCGFLDGLTKSV</sequence>
<dbReference type="AlphaFoldDB" id="A0AAD5UHM2"/>
<comment type="caution">
    <text evidence="18">The sequence shown here is derived from an EMBL/GenBank/DDBJ whole genome shotgun (WGS) entry which is preliminary data.</text>
</comment>
<dbReference type="Gene3D" id="6.10.140.2150">
    <property type="match status" value="1"/>
</dbReference>
<dbReference type="InterPro" id="IPR050477">
    <property type="entry name" value="GrpII_AminoAcid_Decarb"/>
</dbReference>
<evidence type="ECO:0000256" key="5">
    <source>
        <dbReference type="ARBA" id="ARBA00022692"/>
    </source>
</evidence>
<keyword evidence="19" id="KW-1185">Reference proteome</keyword>
<evidence type="ECO:0000256" key="10">
    <source>
        <dbReference type="ARBA" id="ARBA00023098"/>
    </source>
</evidence>
<name>A0AAD5UHM2_9FUNG</name>
<dbReference type="Gene3D" id="3.40.640.10">
    <property type="entry name" value="Type I PLP-dependent aspartate aminotransferase-like (Major domain)"/>
    <property type="match status" value="1"/>
</dbReference>
<keyword evidence="11" id="KW-0472">Membrane</keyword>
<keyword evidence="5" id="KW-0812">Transmembrane</keyword>
<comment type="cofactor">
    <cofactor evidence="1 16 17">
        <name>pyridoxal 5'-phosphate</name>
        <dbReference type="ChEBI" id="CHEBI:597326"/>
    </cofactor>
</comment>
<dbReference type="InterPro" id="IPR015422">
    <property type="entry name" value="PyrdxlP-dep_Trfase_small"/>
</dbReference>
<evidence type="ECO:0000256" key="14">
    <source>
        <dbReference type="ARBA" id="ARBA00038965"/>
    </source>
</evidence>
<keyword evidence="8" id="KW-0746">Sphingolipid metabolism</keyword>
<keyword evidence="6" id="KW-0256">Endoplasmic reticulum</keyword>
<accession>A0AAD5UHM2</accession>
<dbReference type="Pfam" id="PF00282">
    <property type="entry name" value="Pyridoxal_deC"/>
    <property type="match status" value="1"/>
</dbReference>
<comment type="pathway">
    <text evidence="4">Sphingolipid metabolism.</text>
</comment>
<evidence type="ECO:0000313" key="18">
    <source>
        <dbReference type="EMBL" id="KAJ3256000.1"/>
    </source>
</evidence>
<protein>
    <recommendedName>
        <fullName evidence="14">sphinganine-1-phosphate aldolase</fullName>
        <ecNumber evidence="14">4.1.2.27</ecNumber>
    </recommendedName>
    <alternativeName>
        <fullName evidence="15">Sphingosine-1-phosphate aldolase</fullName>
    </alternativeName>
</protein>
<dbReference type="FunFam" id="3.40.640.10:FF:000020">
    <property type="entry name" value="sphingosine-1-phosphate lyase 1"/>
    <property type="match status" value="1"/>
</dbReference>
<dbReference type="GO" id="GO:0030149">
    <property type="term" value="P:sphingolipid catabolic process"/>
    <property type="evidence" value="ECO:0007669"/>
    <property type="project" value="TreeGrafter"/>
</dbReference>
<evidence type="ECO:0000256" key="16">
    <source>
        <dbReference type="PIRSR" id="PIRSR602129-50"/>
    </source>
</evidence>
<evidence type="ECO:0000256" key="9">
    <source>
        <dbReference type="ARBA" id="ARBA00022989"/>
    </source>
</evidence>
<dbReference type="Gene3D" id="3.90.1150.10">
    <property type="entry name" value="Aspartate Aminotransferase, domain 1"/>
    <property type="match status" value="1"/>
</dbReference>
<evidence type="ECO:0000256" key="1">
    <source>
        <dbReference type="ARBA" id="ARBA00001933"/>
    </source>
</evidence>
<evidence type="ECO:0000256" key="13">
    <source>
        <dbReference type="ARBA" id="ARBA00038302"/>
    </source>
</evidence>
<evidence type="ECO:0000313" key="19">
    <source>
        <dbReference type="Proteomes" id="UP001210925"/>
    </source>
</evidence>
<dbReference type="InterPro" id="IPR015421">
    <property type="entry name" value="PyrdxlP-dep_Trfase_major"/>
</dbReference>
<proteinExistence type="inferred from homology"/>
<keyword evidence="10" id="KW-0443">Lipid metabolism</keyword>
<comment type="similarity">
    <text evidence="13">Belongs to the group II decarboxylase family. Sphingosine-1-phosphate lyase subfamily.</text>
</comment>
<dbReference type="SUPFAM" id="SSF53383">
    <property type="entry name" value="PLP-dependent transferases"/>
    <property type="match status" value="1"/>
</dbReference>
<dbReference type="Proteomes" id="UP001210925">
    <property type="component" value="Unassembled WGS sequence"/>
</dbReference>
<evidence type="ECO:0000256" key="11">
    <source>
        <dbReference type="ARBA" id="ARBA00023136"/>
    </source>
</evidence>
<gene>
    <name evidence="18" type="ORF">HK103_005807</name>
</gene>
<comment type="subcellular location">
    <subcellularLocation>
        <location evidence="2">Endoplasmic reticulum membrane</location>
        <topology evidence="2">Single-pass membrane protein</topology>
    </subcellularLocation>
</comment>
<reference evidence="18" key="1">
    <citation type="submission" date="2020-05" db="EMBL/GenBank/DDBJ databases">
        <title>Phylogenomic resolution of chytrid fungi.</title>
        <authorList>
            <person name="Stajich J.E."/>
            <person name="Amses K."/>
            <person name="Simmons R."/>
            <person name="Seto K."/>
            <person name="Myers J."/>
            <person name="Bonds A."/>
            <person name="Quandt C.A."/>
            <person name="Barry K."/>
            <person name="Liu P."/>
            <person name="Grigoriev I."/>
            <person name="Longcore J.E."/>
            <person name="James T.Y."/>
        </authorList>
    </citation>
    <scope>NUCLEOTIDE SEQUENCE</scope>
    <source>
        <strain evidence="18">PLAUS21</strain>
    </source>
</reference>
<dbReference type="GO" id="GO:0019752">
    <property type="term" value="P:carboxylic acid metabolic process"/>
    <property type="evidence" value="ECO:0007669"/>
    <property type="project" value="InterPro"/>
</dbReference>
<evidence type="ECO:0000256" key="8">
    <source>
        <dbReference type="ARBA" id="ARBA00022919"/>
    </source>
</evidence>
<dbReference type="GO" id="GO:0008117">
    <property type="term" value="F:sphinganine-1-phosphate aldolase activity"/>
    <property type="evidence" value="ECO:0007669"/>
    <property type="project" value="UniProtKB-EC"/>
</dbReference>
<dbReference type="PANTHER" id="PTHR42735">
    <property type="match status" value="1"/>
</dbReference>
<evidence type="ECO:0000256" key="17">
    <source>
        <dbReference type="RuleBase" id="RU000382"/>
    </source>
</evidence>
<dbReference type="GO" id="GO:0005789">
    <property type="term" value="C:endoplasmic reticulum membrane"/>
    <property type="evidence" value="ECO:0007669"/>
    <property type="project" value="UniProtKB-SubCell"/>
</dbReference>
<evidence type="ECO:0000256" key="7">
    <source>
        <dbReference type="ARBA" id="ARBA00022898"/>
    </source>
</evidence>
<evidence type="ECO:0000256" key="4">
    <source>
        <dbReference type="ARBA" id="ARBA00004991"/>
    </source>
</evidence>
<evidence type="ECO:0000256" key="15">
    <source>
        <dbReference type="ARBA" id="ARBA00042568"/>
    </source>
</evidence>
<comment type="pathway">
    <text evidence="3">Lipid metabolism; sphingolipid metabolism.</text>
</comment>
<evidence type="ECO:0000256" key="12">
    <source>
        <dbReference type="ARBA" id="ARBA00023239"/>
    </source>
</evidence>